<dbReference type="Proteomes" id="UP000507222">
    <property type="component" value="Unassembled WGS sequence"/>
</dbReference>
<reference evidence="1 3" key="1">
    <citation type="submission" date="2020-05" db="EMBL/GenBank/DDBJ databases">
        <authorList>
            <person name="Campoy J."/>
            <person name="Schneeberger K."/>
            <person name="Spophaly S."/>
        </authorList>
    </citation>
    <scope>NUCLEOTIDE SEQUENCE [LARGE SCALE GENOMIC DNA]</scope>
    <source>
        <strain evidence="1">PruArmRojPasFocal</strain>
    </source>
</reference>
<dbReference type="AlphaFoldDB" id="A0A6J5U7J2"/>
<evidence type="ECO:0000313" key="1">
    <source>
        <dbReference type="EMBL" id="CAB4272169.1"/>
    </source>
</evidence>
<evidence type="ECO:0000313" key="2">
    <source>
        <dbReference type="EMBL" id="CAB4286185.1"/>
    </source>
</evidence>
<accession>A0A6J5U7J2</accession>
<proteinExistence type="predicted"/>
<dbReference type="EMBL" id="CAEKDK010000007">
    <property type="protein sequence ID" value="CAB4286185.1"/>
    <property type="molecule type" value="Genomic_DNA"/>
</dbReference>
<sequence length="62" mass="7011">MSSSEGSLFSFNRLEARRNLVDQDDNRGIGPFHEARVALSSNPSQQDERKRALGFGVRFISR</sequence>
<name>A0A6J5U7J2_PRUAR</name>
<dbReference type="EMBL" id="CAEKDK010000003">
    <property type="protein sequence ID" value="CAB4272169.1"/>
    <property type="molecule type" value="Genomic_DNA"/>
</dbReference>
<evidence type="ECO:0000313" key="3">
    <source>
        <dbReference type="Proteomes" id="UP000507222"/>
    </source>
</evidence>
<protein>
    <submittedName>
        <fullName evidence="1">Uncharacterized protein</fullName>
    </submittedName>
</protein>
<organism evidence="1 3">
    <name type="scientific">Prunus armeniaca</name>
    <name type="common">Apricot</name>
    <name type="synonym">Armeniaca vulgaris</name>
    <dbReference type="NCBI Taxonomy" id="36596"/>
    <lineage>
        <taxon>Eukaryota</taxon>
        <taxon>Viridiplantae</taxon>
        <taxon>Streptophyta</taxon>
        <taxon>Embryophyta</taxon>
        <taxon>Tracheophyta</taxon>
        <taxon>Spermatophyta</taxon>
        <taxon>Magnoliopsida</taxon>
        <taxon>eudicotyledons</taxon>
        <taxon>Gunneridae</taxon>
        <taxon>Pentapetalae</taxon>
        <taxon>rosids</taxon>
        <taxon>fabids</taxon>
        <taxon>Rosales</taxon>
        <taxon>Rosaceae</taxon>
        <taxon>Amygdaloideae</taxon>
        <taxon>Amygdaleae</taxon>
        <taxon>Prunus</taxon>
    </lineage>
</organism>
<gene>
    <name evidence="1" type="ORF">CURHAP_LOCUS18719</name>
    <name evidence="2" type="ORF">CURHAP_LOCUS42999</name>
</gene>